<gene>
    <name evidence="3" type="ORF">EV192_104418</name>
</gene>
<dbReference type="InterPro" id="IPR052897">
    <property type="entry name" value="Sec-Metab_Biosynth_Hydrolase"/>
</dbReference>
<dbReference type="EMBL" id="SLWS01000004">
    <property type="protein sequence ID" value="TCO59575.1"/>
    <property type="molecule type" value="Genomic_DNA"/>
</dbReference>
<feature type="domain" description="AB hydrolase-1" evidence="2">
    <location>
        <begin position="43"/>
        <end position="261"/>
    </location>
</feature>
<dbReference type="RefSeq" id="WP_132117573.1">
    <property type="nucleotide sequence ID" value="NZ_SLWS01000004.1"/>
</dbReference>
<dbReference type="SUPFAM" id="SSF53474">
    <property type="entry name" value="alpha/beta-Hydrolases"/>
    <property type="match status" value="1"/>
</dbReference>
<dbReference type="InterPro" id="IPR029058">
    <property type="entry name" value="AB_hydrolase_fold"/>
</dbReference>
<sequence>MKANVPRRGIVGTTLAITAMAGATLLSGSATAGQDFAGPKPTILLVHGAFTDASSWSGVITNLQHAGYPVVAPPNPLRDLTTDAAYIAGITRNIKGPVIMVGHSYGGAVITNAAREAPNVKGLVYVAAFAPDNGESTGDINKRYPDTPIRTSIVPQLYPDGTVDLYIDPAKFRDVFAQDVPADRAAVMAAVQRPLNAPAGDRPSGEPAWKKLPSWFLTATEDHAINPAAEADMAKRAHAVQTVKIRGGHALPVSHPNDVARLIRTAACQTRQQ</sequence>
<comment type="caution">
    <text evidence="3">The sequence shown here is derived from an EMBL/GenBank/DDBJ whole genome shotgun (WGS) entry which is preliminary data.</text>
</comment>
<organism evidence="3 4">
    <name type="scientific">Actinocrispum wychmicini</name>
    <dbReference type="NCBI Taxonomy" id="1213861"/>
    <lineage>
        <taxon>Bacteria</taxon>
        <taxon>Bacillati</taxon>
        <taxon>Actinomycetota</taxon>
        <taxon>Actinomycetes</taxon>
        <taxon>Pseudonocardiales</taxon>
        <taxon>Pseudonocardiaceae</taxon>
        <taxon>Actinocrispum</taxon>
    </lineage>
</organism>
<dbReference type="Pfam" id="PF12697">
    <property type="entry name" value="Abhydrolase_6"/>
    <property type="match status" value="1"/>
</dbReference>
<evidence type="ECO:0000259" key="2">
    <source>
        <dbReference type="Pfam" id="PF12697"/>
    </source>
</evidence>
<accession>A0A4R2JZL5</accession>
<evidence type="ECO:0000256" key="1">
    <source>
        <dbReference type="SAM" id="SignalP"/>
    </source>
</evidence>
<dbReference type="Gene3D" id="3.40.50.1820">
    <property type="entry name" value="alpha/beta hydrolase"/>
    <property type="match status" value="1"/>
</dbReference>
<dbReference type="GO" id="GO:0003824">
    <property type="term" value="F:catalytic activity"/>
    <property type="evidence" value="ECO:0007669"/>
    <property type="project" value="UniProtKB-ARBA"/>
</dbReference>
<dbReference type="InterPro" id="IPR000073">
    <property type="entry name" value="AB_hydrolase_1"/>
</dbReference>
<keyword evidence="4" id="KW-1185">Reference proteome</keyword>
<dbReference type="AlphaFoldDB" id="A0A4R2JZL5"/>
<dbReference type="PANTHER" id="PTHR37017:SF11">
    <property type="entry name" value="ESTERASE_LIPASE_THIOESTERASE DOMAIN-CONTAINING PROTEIN"/>
    <property type="match status" value="1"/>
</dbReference>
<dbReference type="PANTHER" id="PTHR37017">
    <property type="entry name" value="AB HYDROLASE-1 DOMAIN-CONTAINING PROTEIN-RELATED"/>
    <property type="match status" value="1"/>
</dbReference>
<dbReference type="OrthoDB" id="9814966at2"/>
<feature type="chain" id="PRO_5038633127" evidence="1">
    <location>
        <begin position="33"/>
        <end position="273"/>
    </location>
</feature>
<protein>
    <submittedName>
        <fullName evidence="3">Pimeloyl-ACP methyl ester carboxylesterase</fullName>
    </submittedName>
</protein>
<feature type="signal peptide" evidence="1">
    <location>
        <begin position="1"/>
        <end position="32"/>
    </location>
</feature>
<proteinExistence type="predicted"/>
<keyword evidence="1" id="KW-0732">Signal</keyword>
<reference evidence="3 4" key="1">
    <citation type="submission" date="2019-03" db="EMBL/GenBank/DDBJ databases">
        <title>Genomic Encyclopedia of Type Strains, Phase IV (KMG-IV): sequencing the most valuable type-strain genomes for metagenomic binning, comparative biology and taxonomic classification.</title>
        <authorList>
            <person name="Goeker M."/>
        </authorList>
    </citation>
    <scope>NUCLEOTIDE SEQUENCE [LARGE SCALE GENOMIC DNA]</scope>
    <source>
        <strain evidence="3 4">DSM 45934</strain>
    </source>
</reference>
<name>A0A4R2JZL5_9PSEU</name>
<evidence type="ECO:0000313" key="3">
    <source>
        <dbReference type="EMBL" id="TCO59575.1"/>
    </source>
</evidence>
<evidence type="ECO:0000313" key="4">
    <source>
        <dbReference type="Proteomes" id="UP000295680"/>
    </source>
</evidence>
<dbReference type="Proteomes" id="UP000295680">
    <property type="component" value="Unassembled WGS sequence"/>
</dbReference>